<dbReference type="Proteomes" id="UP000693981">
    <property type="component" value="Unassembled WGS sequence"/>
</dbReference>
<dbReference type="AlphaFoldDB" id="A0A8T1X6H7"/>
<dbReference type="OrthoDB" id="118067at2759"/>
<evidence type="ECO:0000313" key="1">
    <source>
        <dbReference type="EMBL" id="KAG7399479.1"/>
    </source>
</evidence>
<protein>
    <submittedName>
        <fullName evidence="1">Uncharacterized protein</fullName>
    </submittedName>
</protein>
<evidence type="ECO:0000313" key="2">
    <source>
        <dbReference type="Proteomes" id="UP000693981"/>
    </source>
</evidence>
<dbReference type="EMBL" id="JAGDFL010000053">
    <property type="protein sequence ID" value="KAG7399479.1"/>
    <property type="molecule type" value="Genomic_DNA"/>
</dbReference>
<accession>A0A8T1X6H7</accession>
<proteinExistence type="predicted"/>
<gene>
    <name evidence="1" type="ORF">PHYBOEH_008851</name>
</gene>
<name>A0A8T1X6H7_9STRA</name>
<reference evidence="1" key="1">
    <citation type="submission" date="2021-02" db="EMBL/GenBank/DDBJ databases">
        <authorList>
            <person name="Palmer J.M."/>
        </authorList>
    </citation>
    <scope>NUCLEOTIDE SEQUENCE</scope>
    <source>
        <strain evidence="1">SCRP23</strain>
    </source>
</reference>
<organism evidence="1 2">
    <name type="scientific">Phytophthora boehmeriae</name>
    <dbReference type="NCBI Taxonomy" id="109152"/>
    <lineage>
        <taxon>Eukaryota</taxon>
        <taxon>Sar</taxon>
        <taxon>Stramenopiles</taxon>
        <taxon>Oomycota</taxon>
        <taxon>Peronosporomycetes</taxon>
        <taxon>Peronosporales</taxon>
        <taxon>Peronosporaceae</taxon>
        <taxon>Phytophthora</taxon>
    </lineage>
</organism>
<comment type="caution">
    <text evidence="1">The sequence shown here is derived from an EMBL/GenBank/DDBJ whole genome shotgun (WGS) entry which is preliminary data.</text>
</comment>
<sequence>MTVPGNSTSSHDVSVSVQSTGASVRAAGVLQAGVDSTAHDTGSNEENTHMRLSEIGLSSQGSAMSVPSSSGNERDVTMNPSDLLDDLDHEVGFVRDNTIGQKSKDVYMCGITRFVVWLHEHQAGLLAAALCDQLDASSNGSTTTRVRQTVVRTFMNDNPSVPPLDLDQLNLTILSGF</sequence>
<keyword evidence="2" id="KW-1185">Reference proteome</keyword>